<dbReference type="STRING" id="1121390.SAMN02746041_00905"/>
<accession>A0A1W1X960</accession>
<organism evidence="3 4">
    <name type="scientific">Desulfacinum hydrothermale DSM 13146</name>
    <dbReference type="NCBI Taxonomy" id="1121390"/>
    <lineage>
        <taxon>Bacteria</taxon>
        <taxon>Pseudomonadati</taxon>
        <taxon>Thermodesulfobacteriota</taxon>
        <taxon>Syntrophobacteria</taxon>
        <taxon>Syntrophobacterales</taxon>
        <taxon>Syntrophobacteraceae</taxon>
        <taxon>Desulfacinum</taxon>
    </lineage>
</organism>
<dbReference type="RefSeq" id="WP_084056686.1">
    <property type="nucleotide sequence ID" value="NZ_FWXF01000003.1"/>
</dbReference>
<evidence type="ECO:0000313" key="4">
    <source>
        <dbReference type="Proteomes" id="UP000192783"/>
    </source>
</evidence>
<keyword evidence="4" id="KW-1185">Reference proteome</keyword>
<feature type="region of interest" description="Disordered" evidence="1">
    <location>
        <begin position="81"/>
        <end position="101"/>
    </location>
</feature>
<feature type="domain" description="YlxR" evidence="2">
    <location>
        <begin position="10"/>
        <end position="71"/>
    </location>
</feature>
<protein>
    <recommendedName>
        <fullName evidence="2">YlxR domain-containing protein</fullName>
    </recommendedName>
</protein>
<gene>
    <name evidence="3" type="ORF">SAMN02746041_00905</name>
</gene>
<reference evidence="3 4" key="1">
    <citation type="submission" date="2017-04" db="EMBL/GenBank/DDBJ databases">
        <authorList>
            <person name="Afonso C.L."/>
            <person name="Miller P.J."/>
            <person name="Scott M.A."/>
            <person name="Spackman E."/>
            <person name="Goraichik I."/>
            <person name="Dimitrov K.M."/>
            <person name="Suarez D.L."/>
            <person name="Swayne D.E."/>
        </authorList>
    </citation>
    <scope>NUCLEOTIDE SEQUENCE [LARGE SCALE GENOMIC DNA]</scope>
    <source>
        <strain evidence="3 4">DSM 13146</strain>
    </source>
</reference>
<dbReference type="PANTHER" id="PTHR34215:SF1">
    <property type="entry name" value="YLXR DOMAIN-CONTAINING PROTEIN"/>
    <property type="match status" value="1"/>
</dbReference>
<dbReference type="Pfam" id="PF04296">
    <property type="entry name" value="YlxR"/>
    <property type="match status" value="1"/>
</dbReference>
<dbReference type="AlphaFoldDB" id="A0A1W1X960"/>
<dbReference type="InterPro" id="IPR035931">
    <property type="entry name" value="YlxR-like_sf"/>
</dbReference>
<dbReference type="InterPro" id="IPR007393">
    <property type="entry name" value="YlxR_dom"/>
</dbReference>
<dbReference type="Proteomes" id="UP000192783">
    <property type="component" value="Unassembled WGS sequence"/>
</dbReference>
<name>A0A1W1X960_9BACT</name>
<dbReference type="InterPro" id="IPR037465">
    <property type="entry name" value="YlxR"/>
</dbReference>
<dbReference type="PANTHER" id="PTHR34215">
    <property type="entry name" value="BLL0784 PROTEIN"/>
    <property type="match status" value="1"/>
</dbReference>
<dbReference type="Gene3D" id="3.30.1230.10">
    <property type="entry name" value="YlxR-like"/>
    <property type="match status" value="1"/>
</dbReference>
<sequence length="101" mass="11467">MGRTHHIPHRTCLVCRSRQPKATLLRLALDERGRVVPDPRQVHPGRGAYVCRDCLGGLAFDRRIQRAFRGRATSLSPLLQRWIGDRDETPPDGGFQEDTQP</sequence>
<dbReference type="OrthoDB" id="5518171at2"/>
<dbReference type="SUPFAM" id="SSF64376">
    <property type="entry name" value="YlxR-like"/>
    <property type="match status" value="1"/>
</dbReference>
<dbReference type="EMBL" id="FWXF01000003">
    <property type="protein sequence ID" value="SMC20394.1"/>
    <property type="molecule type" value="Genomic_DNA"/>
</dbReference>
<evidence type="ECO:0000313" key="3">
    <source>
        <dbReference type="EMBL" id="SMC20394.1"/>
    </source>
</evidence>
<proteinExistence type="predicted"/>
<evidence type="ECO:0000256" key="1">
    <source>
        <dbReference type="SAM" id="MobiDB-lite"/>
    </source>
</evidence>
<evidence type="ECO:0000259" key="2">
    <source>
        <dbReference type="Pfam" id="PF04296"/>
    </source>
</evidence>